<reference evidence="13" key="3">
    <citation type="submission" date="2022-01" db="UniProtKB">
        <authorList>
            <consortium name="EnsemblPlants"/>
        </authorList>
    </citation>
    <scope>IDENTIFICATION</scope>
    <source>
        <strain evidence="13">subsp. vulgare</strain>
    </source>
</reference>
<sequence>MADLVIGLSKTVVEGALNKVQSAIEEDAKLRQKAQRDLVSITLEFEMMQSFLDVAKEESIANSMVKTWVKHVRELAYDVEDCVEFVVHLDNTPEWWRRLLPSCVAPPLPLDQAVVELEELKRRVEDVNNCYRRYSNINESVVMLQHPASAAGIVDTTAAKMIAEARDAAKRRRGLCDLTKLVMNEDSDCGGDLQVIAVWGTGGDLGRIASVIWKAYNEQQIYTRFTCRAWVKLKHPFNPAELVKSLTADFYATSHGLHSSQREIQYQEPQGEEVVVASDVLLSMKGDHIQEFLKQINNKRYLIVLEDLSSMAEWRAIRTFFPNKKNGSCIIVSMQQFVIASLCVGRPYQLLELEQFSAAHSVYAFIKKGSQFEGDKGDKTGDKRKAAEDWMMHHPLVGRESEMNELRQYTKTARFYSFQVMSVWGLPGAGKSTLLKNLLCDTILKDCSLREKNKPGLFDKYAWVGVSYPFDLTDFSESLLLNFHSQSLQANKDNDIDTVGSKNPIVECRGILQQGRCLVVIDGLQSTDEWDPIQVELVAGSSDNCIIVITTKKRVAKYCQGKKGLEFNVKDVQPDHTFVLFNKEGSQFEGDKCQKTGDKKKAAKDWMMQHPFAGRESEINDKKKAAKNWMMQHHLVGRESEINDLGQYTKMARFQVMSVWGIAGVGKSALLKNLLCDTILSDSSLREKNERCIFDKYAWVDVSYPFNLRDFSRSILLNFRSESLQANKDNDIDTMGSKNPIVECREILEQGRCLVVIDGLQSTKEWDLIQAELVCGYSTNGIIVITTEASVAKYCEGNNGELVFNVKGLQAEDAFALFEKEVSSKNQSTPLLTDGDPDDIELRELISKCGGLPHVIVELAGLLGNKSVGWKTAARSINDKFMLDLENNREFDSLQGLFGWIRGYFRTCPDSLKPCIFYITIFPRNSSIRRRRLIRRWIAEGYCRDSHEESAEENGEKQFSSLLSLSIIQQASQKIQSNTRMISVNGFIREYIVSKRMEENLGFELGASSTMTTQRTGRHLVILDKWKRDRIVLERMDFSRLRSLTVFGDWKSYLISQSMEHLRVLDLENASGLKDDDVNKMVRVLLRLKFLSLRGQREIRNLPASLHHLRQLQTLDVRGTSITTLPKKITKLQKLQYIRAGTMDFQQPISSSRCSSWLPDFCKCNFYPRAGVGVPIGIGKVTALHTIGVVDLNASGTTATVEDLKQLTQLRKLGVSGINRKNSKQFFSAIQDHENLESLSLRLQNDNKNQGCLADMISLPCRKLRSLKLYGIDALPNWGGDRLRKLTKLELEMASLTDVGIRYLGDLPQLCILRVKQLADGHLRFSGLENGNEDESYKMVKVLEIACSSIKLSVTFGPKTMKELELLKVDCPSASSLEFSGIKNLKKLKEIMLVEGPNDETQKQHLQSQLAEHPNKNNPSAPKLKLEEQLSSSSS</sequence>
<dbReference type="Gramene" id="HORVU.MOREX.r2.7HG0621880.1">
    <property type="protein sequence ID" value="HORVU.MOREX.r2.7HG0621880.1"/>
    <property type="gene ID" value="HORVU.MOREX.r2.7HG0621880"/>
</dbReference>
<dbReference type="Gene3D" id="3.40.50.300">
    <property type="entry name" value="P-loop containing nucleotide triphosphate hydrolases"/>
    <property type="match status" value="3"/>
</dbReference>
<evidence type="ECO:0000256" key="2">
    <source>
        <dbReference type="ARBA" id="ARBA00022614"/>
    </source>
</evidence>
<dbReference type="CDD" id="cd14798">
    <property type="entry name" value="RX-CC_like"/>
    <property type="match status" value="1"/>
</dbReference>
<dbReference type="SUPFAM" id="SSF52047">
    <property type="entry name" value="RNI-like"/>
    <property type="match status" value="1"/>
</dbReference>
<feature type="domain" description="NB-ARC" evidence="9">
    <location>
        <begin position="649"/>
        <end position="826"/>
    </location>
</feature>
<reference evidence="14" key="1">
    <citation type="journal article" date="2012" name="Nature">
        <title>A physical, genetic and functional sequence assembly of the barley genome.</title>
        <authorList>
            <consortium name="The International Barley Genome Sequencing Consortium"/>
            <person name="Mayer K.F."/>
            <person name="Waugh R."/>
            <person name="Brown J.W."/>
            <person name="Schulman A."/>
            <person name="Langridge P."/>
            <person name="Platzer M."/>
            <person name="Fincher G.B."/>
            <person name="Muehlbauer G.J."/>
            <person name="Sato K."/>
            <person name="Close T.J."/>
            <person name="Wise R.P."/>
            <person name="Stein N."/>
        </authorList>
    </citation>
    <scope>NUCLEOTIDE SEQUENCE [LARGE SCALE GENOMIC DNA]</scope>
    <source>
        <strain evidence="14">cv. Morex</strain>
    </source>
</reference>
<dbReference type="Proteomes" id="UP000011116">
    <property type="component" value="Chromosome 7H"/>
</dbReference>
<dbReference type="InterPro" id="IPR041118">
    <property type="entry name" value="Rx_N"/>
</dbReference>
<dbReference type="Pfam" id="PF00931">
    <property type="entry name" value="NB-ARC"/>
    <property type="match status" value="3"/>
</dbReference>
<feature type="region of interest" description="Disordered" evidence="8">
    <location>
        <begin position="1396"/>
        <end position="1435"/>
    </location>
</feature>
<dbReference type="PRINTS" id="PR00364">
    <property type="entry name" value="DISEASERSIST"/>
</dbReference>
<evidence type="ECO:0000259" key="9">
    <source>
        <dbReference type="Pfam" id="PF00931"/>
    </source>
</evidence>
<dbReference type="OrthoDB" id="674604at2759"/>
<keyword evidence="2" id="KW-0433">Leucine-rich repeat</keyword>
<dbReference type="InterPro" id="IPR055414">
    <property type="entry name" value="LRR_R13L4/SHOC2-like"/>
</dbReference>
<keyword evidence="6 7" id="KW-0175">Coiled coil</keyword>
<proteinExistence type="inferred from homology"/>
<dbReference type="InterPro" id="IPR038005">
    <property type="entry name" value="RX-like_CC"/>
</dbReference>
<dbReference type="Pfam" id="PF23598">
    <property type="entry name" value="LRR_14"/>
    <property type="match status" value="1"/>
</dbReference>
<dbReference type="PANTHER" id="PTHR23155">
    <property type="entry name" value="DISEASE RESISTANCE PROTEIN RP"/>
    <property type="match status" value="1"/>
</dbReference>
<feature type="domain" description="Disease resistance protein winged helix" evidence="11">
    <location>
        <begin position="921"/>
        <end position="977"/>
    </location>
</feature>
<reference evidence="13" key="2">
    <citation type="submission" date="2020-10" db="EMBL/GenBank/DDBJ databases">
        <authorList>
            <person name="Scholz U."/>
            <person name="Mascher M."/>
            <person name="Fiebig A."/>
        </authorList>
    </citation>
    <scope>NUCLEOTIDE SEQUENCE [LARGE SCALE GENOMIC DNA]</scope>
    <source>
        <strain evidence="13">cv. Morex</strain>
    </source>
</reference>
<evidence type="ECO:0000256" key="4">
    <source>
        <dbReference type="ARBA" id="ARBA00022741"/>
    </source>
</evidence>
<dbReference type="RefSeq" id="XP_044962341.1">
    <property type="nucleotide sequence ID" value="XM_045106406.1"/>
</dbReference>
<feature type="domain" description="Disease resistance N-terminal" evidence="10">
    <location>
        <begin position="12"/>
        <end position="86"/>
    </location>
</feature>
<evidence type="ECO:0000313" key="14">
    <source>
        <dbReference type="Proteomes" id="UP000011116"/>
    </source>
</evidence>
<dbReference type="EnsemblPlants" id="HORVU.MOREX.r3.7HG0749550.1">
    <property type="protein sequence ID" value="HORVU.MOREX.r3.7HG0749550.1"/>
    <property type="gene ID" value="HORVU.MOREX.r3.7HG0749550"/>
</dbReference>
<gene>
    <name evidence="13" type="primary">LOC123413468</name>
</gene>
<protein>
    <recommendedName>
        <fullName evidence="15">Disease resistance protein RPM1</fullName>
    </recommendedName>
</protein>
<dbReference type="KEGG" id="hvg:123413468"/>
<evidence type="ECO:0000256" key="7">
    <source>
        <dbReference type="SAM" id="Coils"/>
    </source>
</evidence>
<feature type="coiled-coil region" evidence="7">
    <location>
        <begin position="110"/>
        <end position="137"/>
    </location>
</feature>
<name>A0A8I6YI73_HORVV</name>
<evidence type="ECO:0000259" key="10">
    <source>
        <dbReference type="Pfam" id="PF18052"/>
    </source>
</evidence>
<dbReference type="Gene3D" id="1.20.5.4130">
    <property type="match status" value="1"/>
</dbReference>
<evidence type="ECO:0000256" key="5">
    <source>
        <dbReference type="ARBA" id="ARBA00022821"/>
    </source>
</evidence>
<keyword evidence="3" id="KW-0677">Repeat</keyword>
<feature type="domain" description="NB-ARC" evidence="9">
    <location>
        <begin position="417"/>
        <end position="586"/>
    </location>
</feature>
<dbReference type="GeneID" id="123413468"/>
<dbReference type="InterPro" id="IPR058922">
    <property type="entry name" value="WHD_DRP"/>
</dbReference>
<dbReference type="GO" id="GO:0006952">
    <property type="term" value="P:defense response"/>
    <property type="evidence" value="ECO:0007669"/>
    <property type="project" value="UniProtKB-KW"/>
</dbReference>
<evidence type="ECO:0000256" key="3">
    <source>
        <dbReference type="ARBA" id="ARBA00022737"/>
    </source>
</evidence>
<evidence type="ECO:0000256" key="6">
    <source>
        <dbReference type="ARBA" id="ARBA00023054"/>
    </source>
</evidence>
<evidence type="ECO:0000259" key="12">
    <source>
        <dbReference type="Pfam" id="PF23598"/>
    </source>
</evidence>
<feature type="domain" description="Disease resistance R13L4/SHOC-2-like LRR" evidence="12">
    <location>
        <begin position="1041"/>
        <end position="1416"/>
    </location>
</feature>
<organism evidence="13 14">
    <name type="scientific">Hordeum vulgare subsp. vulgare</name>
    <name type="common">Domesticated barley</name>
    <dbReference type="NCBI Taxonomy" id="112509"/>
    <lineage>
        <taxon>Eukaryota</taxon>
        <taxon>Viridiplantae</taxon>
        <taxon>Streptophyta</taxon>
        <taxon>Embryophyta</taxon>
        <taxon>Tracheophyta</taxon>
        <taxon>Spermatophyta</taxon>
        <taxon>Magnoliopsida</taxon>
        <taxon>Liliopsida</taxon>
        <taxon>Poales</taxon>
        <taxon>Poaceae</taxon>
        <taxon>BOP clade</taxon>
        <taxon>Pooideae</taxon>
        <taxon>Triticodae</taxon>
        <taxon>Triticeae</taxon>
        <taxon>Hordeinae</taxon>
        <taxon>Hordeum</taxon>
    </lineage>
</organism>
<evidence type="ECO:0008006" key="15">
    <source>
        <dbReference type="Google" id="ProtNLM"/>
    </source>
</evidence>
<dbReference type="GO" id="GO:0043531">
    <property type="term" value="F:ADP binding"/>
    <property type="evidence" value="ECO:0007669"/>
    <property type="project" value="InterPro"/>
</dbReference>
<dbReference type="InterPro" id="IPR002182">
    <property type="entry name" value="NB-ARC"/>
</dbReference>
<dbReference type="InterPro" id="IPR044974">
    <property type="entry name" value="Disease_R_plants"/>
</dbReference>
<feature type="compositionally biased region" description="Polar residues" evidence="8">
    <location>
        <begin position="1404"/>
        <end position="1420"/>
    </location>
</feature>
<dbReference type="InterPro" id="IPR027417">
    <property type="entry name" value="P-loop_NTPase"/>
</dbReference>
<accession>A0A8I6YI73</accession>
<keyword evidence="14" id="KW-1185">Reference proteome</keyword>
<comment type="similarity">
    <text evidence="1">Belongs to the disease resistance NB-LRR family.</text>
</comment>
<dbReference type="Gramene" id="HORVU.MOREX.r3.7HG0749550.1">
    <property type="protein sequence ID" value="HORVU.MOREX.r3.7HG0749550.1"/>
    <property type="gene ID" value="HORVU.MOREX.r3.7HG0749550"/>
</dbReference>
<feature type="domain" description="NB-ARC" evidence="9">
    <location>
        <begin position="191"/>
        <end position="363"/>
    </location>
</feature>
<dbReference type="SMR" id="A0A8I6YI73"/>
<dbReference type="SUPFAM" id="SSF52540">
    <property type="entry name" value="P-loop containing nucleoside triphosphate hydrolases"/>
    <property type="match status" value="3"/>
</dbReference>
<evidence type="ECO:0000256" key="1">
    <source>
        <dbReference type="ARBA" id="ARBA00008894"/>
    </source>
</evidence>
<dbReference type="Pfam" id="PF18052">
    <property type="entry name" value="Rx_N"/>
    <property type="match status" value="1"/>
</dbReference>
<dbReference type="PANTHER" id="PTHR23155:SF1135">
    <property type="entry name" value="OS08G0246300 PROTEIN"/>
    <property type="match status" value="1"/>
</dbReference>
<keyword evidence="4" id="KW-0547">Nucleotide-binding</keyword>
<keyword evidence="5" id="KW-0611">Plant defense</keyword>
<dbReference type="GO" id="GO:0051707">
    <property type="term" value="P:response to other organism"/>
    <property type="evidence" value="ECO:0007669"/>
    <property type="project" value="UniProtKB-ARBA"/>
</dbReference>
<evidence type="ECO:0000259" key="11">
    <source>
        <dbReference type="Pfam" id="PF23559"/>
    </source>
</evidence>
<dbReference type="OMA" id="NFYPRAG"/>
<dbReference type="Gene3D" id="3.80.10.10">
    <property type="entry name" value="Ribonuclease Inhibitor"/>
    <property type="match status" value="1"/>
</dbReference>
<evidence type="ECO:0000313" key="13">
    <source>
        <dbReference type="EnsemblPlants" id="HORVU.MOREX.r3.7HG0749550.1"/>
    </source>
</evidence>
<dbReference type="InterPro" id="IPR032675">
    <property type="entry name" value="LRR_dom_sf"/>
</dbReference>
<dbReference type="Pfam" id="PF23559">
    <property type="entry name" value="WHD_DRP"/>
    <property type="match status" value="1"/>
</dbReference>
<evidence type="ECO:0000256" key="8">
    <source>
        <dbReference type="SAM" id="MobiDB-lite"/>
    </source>
</evidence>